<dbReference type="Pfam" id="PF10094">
    <property type="entry name" value="DUF2332"/>
    <property type="match status" value="1"/>
</dbReference>
<name>A0ABR8W627_9MICO</name>
<comment type="caution">
    <text evidence="1">The sequence shown here is derived from an EMBL/GenBank/DDBJ whole genome shotgun (WGS) entry which is preliminary data.</text>
</comment>
<reference evidence="1 2" key="1">
    <citation type="submission" date="2020-08" db="EMBL/GenBank/DDBJ databases">
        <title>A Genomic Blueprint of the Chicken Gut Microbiome.</title>
        <authorList>
            <person name="Gilroy R."/>
            <person name="Ravi A."/>
            <person name="Getino M."/>
            <person name="Pursley I."/>
            <person name="Horton D.L."/>
            <person name="Alikhan N.-F."/>
            <person name="Baker D."/>
            <person name="Gharbi K."/>
            <person name="Hall N."/>
            <person name="Watson M."/>
            <person name="Adriaenssens E.M."/>
            <person name="Foster-Nyarko E."/>
            <person name="Jarju S."/>
            <person name="Secka A."/>
            <person name="Antonio M."/>
            <person name="Oren A."/>
            <person name="Chaudhuri R."/>
            <person name="La Ragione R.M."/>
            <person name="Hildebrand F."/>
            <person name="Pallen M.J."/>
        </authorList>
    </citation>
    <scope>NUCLEOTIDE SEQUENCE [LARGE SCALE GENOMIC DNA]</scope>
    <source>
        <strain evidence="1 2">Re1</strain>
    </source>
</reference>
<proteinExistence type="predicted"/>
<gene>
    <name evidence="1" type="ORF">H9633_09170</name>
</gene>
<accession>A0ABR8W627</accession>
<dbReference type="Proteomes" id="UP000611521">
    <property type="component" value="Unassembled WGS sequence"/>
</dbReference>
<evidence type="ECO:0000313" key="2">
    <source>
        <dbReference type="Proteomes" id="UP000611521"/>
    </source>
</evidence>
<protein>
    <submittedName>
        <fullName evidence="1">DUF2332 family protein</fullName>
    </submittedName>
</protein>
<dbReference type="EMBL" id="JACSPX010000001">
    <property type="protein sequence ID" value="MBD8012468.1"/>
    <property type="molecule type" value="Genomic_DNA"/>
</dbReference>
<sequence length="330" mass="35859">MTDAVAERYDRFARAEAPGRSDVYVEWATGVATDAAVQGVLERLTPQQRQPPLVFAVSRLLGAPVGGYRPWRDFVLAHADELVTECARRGVQINEPLRLAALLPALSLIEGPIALLELGAAAGLCLYPDRYSFRIDGADGRARRLLDPSDGPSAVRLRSAVSGGLPELRVPEVTWRAGIDLDPIDVRSPADRTWLESLIWPGEHERSERIAAAMAIVAADPPMLRSGDAVEQLEAVVAQAPAGAKLVITTPGVLVYLPRPRRLELIERIRALDAHWVTIDPPALHDAWRPAIDPAAFRGFAVALDARVVADADPLGRWWEWHPGIGPDAA</sequence>
<evidence type="ECO:0000313" key="1">
    <source>
        <dbReference type="EMBL" id="MBD8012468.1"/>
    </source>
</evidence>
<keyword evidence="2" id="KW-1185">Reference proteome</keyword>
<dbReference type="InterPro" id="IPR011200">
    <property type="entry name" value="UCP012608"/>
</dbReference>
<organism evidence="1 2">
    <name type="scientific">Microbacterium commune</name>
    <dbReference type="NCBI Taxonomy" id="2762219"/>
    <lineage>
        <taxon>Bacteria</taxon>
        <taxon>Bacillati</taxon>
        <taxon>Actinomycetota</taxon>
        <taxon>Actinomycetes</taxon>
        <taxon>Micrococcales</taxon>
        <taxon>Microbacteriaceae</taxon>
        <taxon>Microbacterium</taxon>
    </lineage>
</organism>
<dbReference type="RefSeq" id="WP_191712856.1">
    <property type="nucleotide sequence ID" value="NZ_JACSPX010000001.1"/>
</dbReference>